<dbReference type="Proteomes" id="UP000095038">
    <property type="component" value="Unassembled WGS sequence"/>
</dbReference>
<dbReference type="AlphaFoldDB" id="A0A1D2VM88"/>
<dbReference type="GeneID" id="30963515"/>
<reference evidence="2" key="1">
    <citation type="submission" date="2016-05" db="EMBL/GenBank/DDBJ databases">
        <title>Comparative genomics of biotechnologically important yeasts.</title>
        <authorList>
            <consortium name="DOE Joint Genome Institute"/>
            <person name="Riley R."/>
            <person name="Haridas S."/>
            <person name="Wolfe K.H."/>
            <person name="Lopes M.R."/>
            <person name="Hittinger C.T."/>
            <person name="Goker M."/>
            <person name="Salamov A."/>
            <person name="Wisecaver J."/>
            <person name="Long T.M."/>
            <person name="Aerts A.L."/>
            <person name="Barry K."/>
            <person name="Choi C."/>
            <person name="Clum A."/>
            <person name="Coughlan A.Y."/>
            <person name="Deshpande S."/>
            <person name="Douglass A.P."/>
            <person name="Hanson S.J."/>
            <person name="Klenk H.-P."/>
            <person name="Labutti K."/>
            <person name="Lapidus A."/>
            <person name="Lindquist E."/>
            <person name="Lipzen A."/>
            <person name="Meier-Kolthoff J.P."/>
            <person name="Ohm R.A."/>
            <person name="Otillar R.P."/>
            <person name="Pangilinan J."/>
            <person name="Peng Y."/>
            <person name="Rokas A."/>
            <person name="Rosa C.A."/>
            <person name="Scheuner C."/>
            <person name="Sibirny A.A."/>
            <person name="Slot J.C."/>
            <person name="Stielow J.B."/>
            <person name="Sun H."/>
            <person name="Kurtzman C.P."/>
            <person name="Blackwell M."/>
            <person name="Grigoriev I.V."/>
            <person name="Jeffries T.W."/>
        </authorList>
    </citation>
    <scope>NUCLEOTIDE SEQUENCE [LARGE SCALE GENOMIC DNA]</scope>
    <source>
        <strain evidence="2">DSM 1968</strain>
    </source>
</reference>
<proteinExistence type="predicted"/>
<dbReference type="STRING" id="1344418.A0A1D2VM88"/>
<organism evidence="1 2">
    <name type="scientific">Ascoidea rubescens DSM 1968</name>
    <dbReference type="NCBI Taxonomy" id="1344418"/>
    <lineage>
        <taxon>Eukaryota</taxon>
        <taxon>Fungi</taxon>
        <taxon>Dikarya</taxon>
        <taxon>Ascomycota</taxon>
        <taxon>Saccharomycotina</taxon>
        <taxon>Saccharomycetes</taxon>
        <taxon>Ascoideaceae</taxon>
        <taxon>Ascoidea</taxon>
    </lineage>
</organism>
<dbReference type="OrthoDB" id="4092496at2759"/>
<name>A0A1D2VM88_9ASCO</name>
<protein>
    <submittedName>
        <fullName evidence="1">Uncharacterized protein</fullName>
    </submittedName>
</protein>
<dbReference type="RefSeq" id="XP_020049029.1">
    <property type="nucleotide sequence ID" value="XM_020189879.1"/>
</dbReference>
<accession>A0A1D2VM88</accession>
<keyword evidence="2" id="KW-1185">Reference proteome</keyword>
<dbReference type="InParanoid" id="A0A1D2VM88"/>
<evidence type="ECO:0000313" key="1">
    <source>
        <dbReference type="EMBL" id="ODV62722.1"/>
    </source>
</evidence>
<evidence type="ECO:0000313" key="2">
    <source>
        <dbReference type="Proteomes" id="UP000095038"/>
    </source>
</evidence>
<feature type="non-terminal residue" evidence="1">
    <location>
        <position position="85"/>
    </location>
</feature>
<feature type="non-terminal residue" evidence="1">
    <location>
        <position position="1"/>
    </location>
</feature>
<gene>
    <name evidence="1" type="ORF">ASCRUDRAFT_24970</name>
</gene>
<dbReference type="EMBL" id="KV454476">
    <property type="protein sequence ID" value="ODV62722.1"/>
    <property type="molecule type" value="Genomic_DNA"/>
</dbReference>
<sequence length="85" mass="8865">ASYACHAYCGNLIIAARACAEDGSSDTGPYIENCLCPSDSVSNFKALIDSCLECGWCLWSNYGSFLTAPLAACGNVPTQPTGTEC</sequence>